<dbReference type="InterPro" id="IPR005094">
    <property type="entry name" value="Endonuclease_MobA/VirD2"/>
</dbReference>
<reference evidence="5" key="2">
    <citation type="submission" date="2015-04" db="EMBL/GenBank/DDBJ databases">
        <title>A butyrogenic pathway from the amino acid lysine in a human gut commensal.</title>
        <authorList>
            <person name="de Vos W.M."/>
            <person name="Bui N.T.P."/>
            <person name="Plugge C.M."/>
            <person name="Ritari J."/>
        </authorList>
    </citation>
    <scope>NUCLEOTIDE SEQUENCE [LARGE SCALE GENOMIC DNA]</scope>
    <source>
        <strain evidence="5">AF211</strain>
    </source>
</reference>
<organism evidence="4 5">
    <name type="scientific">Intestinimonas butyriciproducens</name>
    <dbReference type="NCBI Taxonomy" id="1297617"/>
    <lineage>
        <taxon>Bacteria</taxon>
        <taxon>Bacillati</taxon>
        <taxon>Bacillota</taxon>
        <taxon>Clostridia</taxon>
        <taxon>Eubacteriales</taxon>
        <taxon>Intestinimonas</taxon>
    </lineage>
</organism>
<evidence type="ECO:0000256" key="1">
    <source>
        <dbReference type="SAM" id="Coils"/>
    </source>
</evidence>
<dbReference type="EMBL" id="CP011307">
    <property type="protein sequence ID" value="ALP95240.1"/>
    <property type="molecule type" value="Genomic_DNA"/>
</dbReference>
<dbReference type="AlphaFoldDB" id="A0A0S2W7A7"/>
<dbReference type="KEGG" id="ibu:IB211_02849c"/>
<name>A0A0S2W7A7_9FIRM</name>
<feature type="region of interest" description="Disordered" evidence="2">
    <location>
        <begin position="426"/>
        <end position="448"/>
    </location>
</feature>
<sequence length="448" mass="50900">MAVTKTHPIKRALKAAIDYICNPEKTDGKLLVSAYGCAAETADIEFAWTRRHAIDKGTNLGRHLIQAFQPGEVTPEQAHEIGMELAREILGGRYEFVLTTHIDRDHVHNHLIFNAVSFANHKHYHSNKRSYHFIRRTSDRICKEHGLSVIVPGQDRGKSYIEHQATQNGTSYKAKLRAAIDRLLPGCHDLEELLVRLQREGYALKRGKYISARAPGQERFTRLKTLGVDYAEDALTARLAGRARPSHQRPQRGSRVSLLIDIQNNIKAQQSAGYRHWATIENLKRIAETSNFLTERGIGSIEELTERCEAASASAARLKAELRETGARIEELTLKIKHVAAYRQLKPIYDRYQASKDKEKFLRGYEREIILFEAAARECKRLGAVPLPSAARMQAEMDALTARRAALTAERQKARREEQDYAAVRRNVEEFLSPPRQAPARQKDMELE</sequence>
<evidence type="ECO:0000313" key="4">
    <source>
        <dbReference type="EMBL" id="ALP95240.1"/>
    </source>
</evidence>
<evidence type="ECO:0000259" key="3">
    <source>
        <dbReference type="Pfam" id="PF03432"/>
    </source>
</evidence>
<accession>A0A0S2W7A7</accession>
<feature type="domain" description="MobA/VirD2-like nuclease" evidence="3">
    <location>
        <begin position="19"/>
        <end position="147"/>
    </location>
</feature>
<reference evidence="4 5" key="1">
    <citation type="journal article" date="2015" name="Nat. Commun.">
        <title>Production of butyrate from lysine and the Amadori product fructoselysine by a human gut commensal.</title>
        <authorList>
            <person name="Bui T.P."/>
            <person name="Ritari J."/>
            <person name="Boeren S."/>
            <person name="de Waard P."/>
            <person name="Plugge C.M."/>
            <person name="de Vos W.M."/>
        </authorList>
    </citation>
    <scope>NUCLEOTIDE SEQUENCE [LARGE SCALE GENOMIC DNA]</scope>
    <source>
        <strain evidence="4 5">AF211</strain>
    </source>
</reference>
<evidence type="ECO:0000256" key="2">
    <source>
        <dbReference type="SAM" id="MobiDB-lite"/>
    </source>
</evidence>
<keyword evidence="1" id="KW-0175">Coiled coil</keyword>
<dbReference type="RefSeq" id="WP_058118401.1">
    <property type="nucleotide sequence ID" value="NZ_CP011307.1"/>
</dbReference>
<dbReference type="Pfam" id="PF03432">
    <property type="entry name" value="Relaxase"/>
    <property type="match status" value="1"/>
</dbReference>
<keyword evidence="5" id="KW-1185">Reference proteome</keyword>
<dbReference type="PATRIC" id="fig|1297617.4.peg.2932"/>
<gene>
    <name evidence="4" type="ORF">IB211_02849c</name>
</gene>
<dbReference type="STRING" id="1297617.IB211_02849c"/>
<protein>
    <recommendedName>
        <fullName evidence="3">MobA/VirD2-like nuclease domain-containing protein</fullName>
    </recommendedName>
</protein>
<evidence type="ECO:0000313" key="5">
    <source>
        <dbReference type="Proteomes" id="UP000064844"/>
    </source>
</evidence>
<proteinExistence type="predicted"/>
<dbReference type="Proteomes" id="UP000064844">
    <property type="component" value="Chromosome"/>
</dbReference>
<feature type="coiled-coil region" evidence="1">
    <location>
        <begin position="301"/>
        <end position="335"/>
    </location>
</feature>